<name>A0ABV8V4G7_9GAMM</name>
<comment type="catalytic activity">
    <reaction evidence="1">
        <text>Hydrolysis of terminal non-reducing N-acetyl-D-hexosamine residues in N-acetyl-beta-D-hexosaminides.</text>
        <dbReference type="EC" id="3.2.1.52"/>
    </reaction>
</comment>
<evidence type="ECO:0000256" key="7">
    <source>
        <dbReference type="ARBA" id="ARBA00033000"/>
    </source>
</evidence>
<dbReference type="Gene3D" id="3.30.379.10">
    <property type="entry name" value="Chitobiase/beta-hexosaminidase domain 2-like"/>
    <property type="match status" value="1"/>
</dbReference>
<comment type="similarity">
    <text evidence="2">Belongs to the glycosyl hydrolase 20 family.</text>
</comment>
<dbReference type="InterPro" id="IPR015883">
    <property type="entry name" value="Glyco_hydro_20_cat"/>
</dbReference>
<keyword evidence="8" id="KW-0732">Signal</keyword>
<evidence type="ECO:0000259" key="11">
    <source>
        <dbReference type="Pfam" id="PF13290"/>
    </source>
</evidence>
<dbReference type="PROSITE" id="PS51257">
    <property type="entry name" value="PROKAR_LIPOPROTEIN"/>
    <property type="match status" value="1"/>
</dbReference>
<feature type="signal peptide" evidence="8">
    <location>
        <begin position="1"/>
        <end position="23"/>
    </location>
</feature>
<evidence type="ECO:0000313" key="12">
    <source>
        <dbReference type="EMBL" id="MFC4361982.1"/>
    </source>
</evidence>
<evidence type="ECO:0000256" key="5">
    <source>
        <dbReference type="ARBA" id="ARBA00023295"/>
    </source>
</evidence>
<feature type="domain" description="Beta-hexosaminidase bacterial type N-terminal" evidence="10">
    <location>
        <begin position="43"/>
        <end position="173"/>
    </location>
</feature>
<comment type="caution">
    <text evidence="12">The sequence shown here is derived from an EMBL/GenBank/DDBJ whole genome shotgun (WGS) entry which is preliminary data.</text>
</comment>
<dbReference type="Pfam" id="PF00728">
    <property type="entry name" value="Glyco_hydro_20"/>
    <property type="match status" value="1"/>
</dbReference>
<dbReference type="SUPFAM" id="SSF55545">
    <property type="entry name" value="beta-N-acetylhexosaminidase-like domain"/>
    <property type="match status" value="1"/>
</dbReference>
<protein>
    <recommendedName>
        <fullName evidence="3">beta-N-acetylhexosaminidase</fullName>
        <ecNumber evidence="3">3.2.1.52</ecNumber>
    </recommendedName>
    <alternativeName>
        <fullName evidence="6">Beta-N-acetylhexosaminidase</fullName>
    </alternativeName>
    <alternativeName>
        <fullName evidence="7">N-acetyl-beta-glucosaminidase</fullName>
    </alternativeName>
</protein>
<dbReference type="EC" id="3.2.1.52" evidence="3"/>
<reference evidence="13" key="1">
    <citation type="journal article" date="2019" name="Int. J. Syst. Evol. Microbiol.">
        <title>The Global Catalogue of Microorganisms (GCM) 10K type strain sequencing project: providing services to taxonomists for standard genome sequencing and annotation.</title>
        <authorList>
            <consortium name="The Broad Institute Genomics Platform"/>
            <consortium name="The Broad Institute Genome Sequencing Center for Infectious Disease"/>
            <person name="Wu L."/>
            <person name="Ma J."/>
        </authorList>
    </citation>
    <scope>NUCLEOTIDE SEQUENCE [LARGE SCALE GENOMIC DNA]</scope>
    <source>
        <strain evidence="13">CECT 8570</strain>
    </source>
</reference>
<evidence type="ECO:0000259" key="9">
    <source>
        <dbReference type="Pfam" id="PF00728"/>
    </source>
</evidence>
<dbReference type="InterPro" id="IPR025705">
    <property type="entry name" value="Beta_hexosaminidase_sua/sub"/>
</dbReference>
<evidence type="ECO:0000256" key="4">
    <source>
        <dbReference type="ARBA" id="ARBA00022801"/>
    </source>
</evidence>
<gene>
    <name evidence="12" type="ORF">ACFOX3_06710</name>
</gene>
<dbReference type="InterPro" id="IPR015882">
    <property type="entry name" value="HEX_bac_N"/>
</dbReference>
<sequence length="785" mass="87627">MKLAYVLLLVVFVSGCGKSESFAPPVNVAVNGDFVQSEEPQPPRIIPLPASVKRLEGQFSVNAQTVIVATEDALPIAQYIQSQFGPATGYRFPIVSNQTADNAIALILDDKTYAKEAYQLTVTEQGVQIKASTAVGLFWGVQSLRQLFGSDIELNAPVNKHAWPLPAVDIQDQPAFSYRGMHLDVSRTFFPVSFIKQYIDLLAMHKLNYFHWHLTDDQGWRIEIKKYPRLTEVGAWRDETVVGHTYDRDGLYDGQKLGGFYSQAEIRDIVAYAQQRQVTIIPEVDVPGHASAILKAYPEYGCVSKEFSVQKNFGVFPEVLCPTEKTFSFLDDVFSEVVALFPSPYIHVGGDEVKTEQWQSCADCSAIMAEKGLKDYLALQGYFISRVEASINKMGRKIIGWDEILEGNVAPSATITSWRGIEGAIHAAKEGHDAIMAPGSHLYFDHYQSRSIDEPLAIHGLTPIRETYSFEVIPEQLQNTDAAKRILGAQGHLWTEYVRSPAKAEYMVLPRMSALAEVVWTDVSKRSWEDFSKRLPALMERFSTKGLNVAKSTYVVNAQVSHSAAGFRVHLSNDMPEVNIFYTLDGSLPNAQSQLYIEPLLLPKGAIVRARAQSKLTGEMYLERRLTLQSHKAVGAKVTLKVDADRAWNTQPEVSLVDGVLARDQIFQLDDWATFPGESFEAIVEFPETIQATLFNLGFNAGRFRHFYGPTALALWSSEDGENWSALASATAAEIDEQSVSASLKFEPTRMRYLKVKAENQAQRFSTEDSKMVPVTLYIDEIIVQ</sequence>
<organism evidence="12 13">
    <name type="scientific">Simiduia curdlanivorans</name>
    <dbReference type="NCBI Taxonomy" id="1492769"/>
    <lineage>
        <taxon>Bacteria</taxon>
        <taxon>Pseudomonadati</taxon>
        <taxon>Pseudomonadota</taxon>
        <taxon>Gammaproteobacteria</taxon>
        <taxon>Cellvibrionales</taxon>
        <taxon>Cellvibrionaceae</taxon>
        <taxon>Simiduia</taxon>
    </lineage>
</organism>
<evidence type="ECO:0000256" key="3">
    <source>
        <dbReference type="ARBA" id="ARBA00012663"/>
    </source>
</evidence>
<accession>A0ABV8V4G7</accession>
<dbReference type="Pfam" id="PF13290">
    <property type="entry name" value="CHB_HEX_C_1"/>
    <property type="match status" value="1"/>
</dbReference>
<dbReference type="InterPro" id="IPR029018">
    <property type="entry name" value="Hex-like_dom2"/>
</dbReference>
<dbReference type="SUPFAM" id="SSF51445">
    <property type="entry name" value="(Trans)glycosidases"/>
    <property type="match status" value="1"/>
</dbReference>
<dbReference type="Gene3D" id="3.20.20.80">
    <property type="entry name" value="Glycosidases"/>
    <property type="match status" value="1"/>
</dbReference>
<proteinExistence type="inferred from homology"/>
<evidence type="ECO:0000256" key="2">
    <source>
        <dbReference type="ARBA" id="ARBA00006285"/>
    </source>
</evidence>
<evidence type="ECO:0000256" key="8">
    <source>
        <dbReference type="SAM" id="SignalP"/>
    </source>
</evidence>
<dbReference type="CDD" id="cd06563">
    <property type="entry name" value="GH20_chitobiase-like"/>
    <property type="match status" value="1"/>
</dbReference>
<dbReference type="InterPro" id="IPR017853">
    <property type="entry name" value="GH"/>
</dbReference>
<feature type="domain" description="Glycoside hydrolase family 20 catalytic" evidence="9">
    <location>
        <begin position="176"/>
        <end position="522"/>
    </location>
</feature>
<evidence type="ECO:0000313" key="13">
    <source>
        <dbReference type="Proteomes" id="UP001595840"/>
    </source>
</evidence>
<dbReference type="PANTHER" id="PTHR22600:SF57">
    <property type="entry name" value="BETA-N-ACETYLHEXOSAMINIDASE"/>
    <property type="match status" value="1"/>
</dbReference>
<dbReference type="PANTHER" id="PTHR22600">
    <property type="entry name" value="BETA-HEXOSAMINIDASE"/>
    <property type="match status" value="1"/>
</dbReference>
<dbReference type="Pfam" id="PF02838">
    <property type="entry name" value="Glyco_hydro_20b"/>
    <property type="match status" value="1"/>
</dbReference>
<evidence type="ECO:0000259" key="10">
    <source>
        <dbReference type="Pfam" id="PF02838"/>
    </source>
</evidence>
<feature type="domain" description="GH29D-like beta-sandwich" evidence="11">
    <location>
        <begin position="568"/>
        <end position="614"/>
    </location>
</feature>
<evidence type="ECO:0000256" key="6">
    <source>
        <dbReference type="ARBA" id="ARBA00030512"/>
    </source>
</evidence>
<dbReference type="Proteomes" id="UP001595840">
    <property type="component" value="Unassembled WGS sequence"/>
</dbReference>
<dbReference type="PRINTS" id="PR00738">
    <property type="entry name" value="GLHYDRLASE20"/>
</dbReference>
<evidence type="ECO:0000256" key="1">
    <source>
        <dbReference type="ARBA" id="ARBA00001231"/>
    </source>
</evidence>
<dbReference type="RefSeq" id="WP_290264194.1">
    <property type="nucleotide sequence ID" value="NZ_JAUFQG010000006.1"/>
</dbReference>
<dbReference type="EMBL" id="JBHSCX010000004">
    <property type="protein sequence ID" value="MFC4361982.1"/>
    <property type="molecule type" value="Genomic_DNA"/>
</dbReference>
<keyword evidence="4" id="KW-0378">Hydrolase</keyword>
<feature type="chain" id="PRO_5045888429" description="beta-N-acetylhexosaminidase" evidence="8">
    <location>
        <begin position="24"/>
        <end position="785"/>
    </location>
</feature>
<keyword evidence="13" id="KW-1185">Reference proteome</keyword>
<dbReference type="InterPro" id="IPR059177">
    <property type="entry name" value="GH29D-like_dom"/>
</dbReference>
<keyword evidence="5" id="KW-0326">Glycosidase</keyword>